<dbReference type="SUPFAM" id="SSF51182">
    <property type="entry name" value="RmlC-like cupins"/>
    <property type="match status" value="1"/>
</dbReference>
<dbReference type="Gene3D" id="2.60.120.10">
    <property type="entry name" value="Jelly Rolls"/>
    <property type="match status" value="1"/>
</dbReference>
<dbReference type="RefSeq" id="WP_321536335.1">
    <property type="nucleotide sequence ID" value="NZ_JARGDL010000015.1"/>
</dbReference>
<evidence type="ECO:0000259" key="1">
    <source>
        <dbReference type="Pfam" id="PF07883"/>
    </source>
</evidence>
<feature type="domain" description="Cupin type-2" evidence="1">
    <location>
        <begin position="38"/>
        <end position="91"/>
    </location>
</feature>
<reference evidence="2" key="1">
    <citation type="submission" date="2023-03" db="EMBL/GenBank/DDBJ databases">
        <title>Stygiobacter electus gen. nov., sp. nov., facultatively anaerobic thermotolerant bacterium of the class Ignavibacteria from a well of Yessentuki mineral water deposit.</title>
        <authorList>
            <person name="Podosokorskaya O.A."/>
            <person name="Elcheninov A.G."/>
            <person name="Petrova N.F."/>
            <person name="Zavarzina D.G."/>
            <person name="Kublanov I.V."/>
            <person name="Merkel A.Y."/>
        </authorList>
    </citation>
    <scope>NUCLEOTIDE SEQUENCE</scope>
    <source>
        <strain evidence="2">09-Me</strain>
    </source>
</reference>
<name>A0AAE3P1W9_9BACT</name>
<comment type="caution">
    <text evidence="2">The sequence shown here is derived from an EMBL/GenBank/DDBJ whole genome shotgun (WGS) entry which is preliminary data.</text>
</comment>
<evidence type="ECO:0000313" key="3">
    <source>
        <dbReference type="Proteomes" id="UP001221302"/>
    </source>
</evidence>
<dbReference type="InterPro" id="IPR014710">
    <property type="entry name" value="RmlC-like_jellyroll"/>
</dbReference>
<sequence>MTAKRVFPNIITQHPTADIPIDGITSHLVQAGQQQFVFMHFDKDAEVPEHSHEAQWGVVLDGQMELTIAGQKRVLTKGDTYFIDKDVRHSAKIKAGYTDLTLFNQADRYKIKK</sequence>
<proteinExistence type="predicted"/>
<dbReference type="InterPro" id="IPR011051">
    <property type="entry name" value="RmlC_Cupin_sf"/>
</dbReference>
<accession>A0AAE3P1W9</accession>
<organism evidence="2 3">
    <name type="scientific">Stygiobacter electus</name>
    <dbReference type="NCBI Taxonomy" id="3032292"/>
    <lineage>
        <taxon>Bacteria</taxon>
        <taxon>Pseudomonadati</taxon>
        <taxon>Ignavibacteriota</taxon>
        <taxon>Ignavibacteria</taxon>
        <taxon>Ignavibacteriales</taxon>
        <taxon>Melioribacteraceae</taxon>
        <taxon>Stygiobacter</taxon>
    </lineage>
</organism>
<evidence type="ECO:0000313" key="2">
    <source>
        <dbReference type="EMBL" id="MDF1612564.1"/>
    </source>
</evidence>
<protein>
    <submittedName>
        <fullName evidence="2">Cupin domain-containing protein</fullName>
    </submittedName>
</protein>
<dbReference type="InterPro" id="IPR013096">
    <property type="entry name" value="Cupin_2"/>
</dbReference>
<dbReference type="AlphaFoldDB" id="A0AAE3P1W9"/>
<gene>
    <name evidence="2" type="ORF">P0M35_10410</name>
</gene>
<keyword evidence="3" id="KW-1185">Reference proteome</keyword>
<dbReference type="Pfam" id="PF07883">
    <property type="entry name" value="Cupin_2"/>
    <property type="match status" value="1"/>
</dbReference>
<dbReference type="Proteomes" id="UP001221302">
    <property type="component" value="Unassembled WGS sequence"/>
</dbReference>
<dbReference type="EMBL" id="JARGDL010000015">
    <property type="protein sequence ID" value="MDF1612564.1"/>
    <property type="molecule type" value="Genomic_DNA"/>
</dbReference>